<evidence type="ECO:0000313" key="2">
    <source>
        <dbReference type="Proteomes" id="UP000245910"/>
    </source>
</evidence>
<reference evidence="2" key="1">
    <citation type="submission" date="2014-10" db="EMBL/GenBank/DDBJ databases">
        <authorList>
            <person name="King R."/>
        </authorList>
    </citation>
    <scope>NUCLEOTIDE SEQUENCE [LARGE SCALE GENOMIC DNA]</scope>
    <source>
        <strain evidence="2">A3/5</strain>
    </source>
</reference>
<dbReference type="Proteomes" id="UP000245910">
    <property type="component" value="Chromosome I"/>
</dbReference>
<dbReference type="AlphaFoldDB" id="A0A2L2TQR0"/>
<proteinExistence type="predicted"/>
<keyword evidence="2" id="KW-1185">Reference proteome</keyword>
<accession>A0A2L2TQR0</accession>
<dbReference type="EMBL" id="LN649229">
    <property type="protein sequence ID" value="CEI65866.1"/>
    <property type="molecule type" value="Genomic_DNA"/>
</dbReference>
<organism evidence="1 2">
    <name type="scientific">Fusarium venenatum</name>
    <dbReference type="NCBI Taxonomy" id="56646"/>
    <lineage>
        <taxon>Eukaryota</taxon>
        <taxon>Fungi</taxon>
        <taxon>Dikarya</taxon>
        <taxon>Ascomycota</taxon>
        <taxon>Pezizomycotina</taxon>
        <taxon>Sordariomycetes</taxon>
        <taxon>Hypocreomycetidae</taxon>
        <taxon>Hypocreales</taxon>
        <taxon>Nectriaceae</taxon>
        <taxon>Fusarium</taxon>
    </lineage>
</organism>
<sequence>MGGMMCLSSVVLPRPMTQVSLGMLSPRMHEVLPTQNTPGRPVGVPNTLSGRAKMKHGTRLFIAEDRSEKRTNRRSAVSAKRAINGGVTWKDTTALNTPMKLPRWGLTYMHTFWSRLCEARSFDAAFEEEAWRLRAILYVSSVQFHGDELIMTFVVIFRILGSVHPFS</sequence>
<protein>
    <submittedName>
        <fullName evidence="1">Uncharacterized protein</fullName>
    </submittedName>
</protein>
<name>A0A2L2TQR0_9HYPO</name>
<evidence type="ECO:0000313" key="1">
    <source>
        <dbReference type="EMBL" id="CEI65866.1"/>
    </source>
</evidence>